<name>A0A1E5LH83_9BACI</name>
<dbReference type="RefSeq" id="WP_069716335.1">
    <property type="nucleotide sequence ID" value="NZ_MJEH01000011.1"/>
</dbReference>
<organism evidence="2 3">
    <name type="scientific">Bacillus solimangrovi</name>
    <dbReference type="NCBI Taxonomy" id="1305675"/>
    <lineage>
        <taxon>Bacteria</taxon>
        <taxon>Bacillati</taxon>
        <taxon>Bacillota</taxon>
        <taxon>Bacilli</taxon>
        <taxon>Bacillales</taxon>
        <taxon>Bacillaceae</taxon>
        <taxon>Bacillus</taxon>
    </lineage>
</organism>
<proteinExistence type="predicted"/>
<dbReference type="AlphaFoldDB" id="A0A1E5LH83"/>
<feature type="transmembrane region" description="Helical" evidence="1">
    <location>
        <begin position="219"/>
        <end position="239"/>
    </location>
</feature>
<dbReference type="InterPro" id="IPR014231">
    <property type="entry name" value="Spore_YpjB"/>
</dbReference>
<dbReference type="OrthoDB" id="2988195at2"/>
<keyword evidence="1" id="KW-0472">Membrane</keyword>
<protein>
    <recommendedName>
        <fullName evidence="4">Sporulation protein YpjB</fullName>
    </recommendedName>
</protein>
<dbReference type="EMBL" id="MJEH01000011">
    <property type="protein sequence ID" value="OEH93432.1"/>
    <property type="molecule type" value="Genomic_DNA"/>
</dbReference>
<keyword evidence="3" id="KW-1185">Reference proteome</keyword>
<sequence length="251" mass="29286">MQWKMIIIFFFTLFFIHTYEVSADQWSDVEKKVERALQLTKQGDYDLAIKYMEQFSGEFLQLQFSDKSLETEQIQVLNTSYQEARHALIANDLSQEKRVKYILQFRLALDAVKSTHQPLWTELEQSITTTFQDLKEASNNNQSGFRSSYDEFRETYALIYPSLVIDRSQEQLLVVNQSLADIDVAIRTGGQVTLEEVHRLELAIMALFDEEELIAQSSLIWLSVMIGSMIMFTLFYVAWRKYNGEKKGIIV</sequence>
<dbReference type="Pfam" id="PF09577">
    <property type="entry name" value="Spore_YpjB"/>
    <property type="match status" value="1"/>
</dbReference>
<keyword evidence="1" id="KW-1133">Transmembrane helix</keyword>
<evidence type="ECO:0000313" key="2">
    <source>
        <dbReference type="EMBL" id="OEH93432.1"/>
    </source>
</evidence>
<comment type="caution">
    <text evidence="2">The sequence shown here is derived from an EMBL/GenBank/DDBJ whole genome shotgun (WGS) entry which is preliminary data.</text>
</comment>
<evidence type="ECO:0000256" key="1">
    <source>
        <dbReference type="SAM" id="Phobius"/>
    </source>
</evidence>
<accession>A0A1E5LH83</accession>
<gene>
    <name evidence="2" type="ORF">BFG57_00105</name>
</gene>
<dbReference type="Proteomes" id="UP000095209">
    <property type="component" value="Unassembled WGS sequence"/>
</dbReference>
<dbReference type="STRING" id="1305675.BFG57_00105"/>
<reference evidence="2 3" key="1">
    <citation type="submission" date="2016-08" db="EMBL/GenBank/DDBJ databases">
        <title>Genome of Bacillus solimangrovi GH2-4.</title>
        <authorList>
            <person name="Lim S."/>
            <person name="Kim B.-C."/>
        </authorList>
    </citation>
    <scope>NUCLEOTIDE SEQUENCE [LARGE SCALE GENOMIC DNA]</scope>
    <source>
        <strain evidence="2 3">GH2-4</strain>
    </source>
</reference>
<keyword evidence="1" id="KW-0812">Transmembrane</keyword>
<evidence type="ECO:0008006" key="4">
    <source>
        <dbReference type="Google" id="ProtNLM"/>
    </source>
</evidence>
<evidence type="ECO:0000313" key="3">
    <source>
        <dbReference type="Proteomes" id="UP000095209"/>
    </source>
</evidence>